<dbReference type="GO" id="GO:0005737">
    <property type="term" value="C:cytoplasm"/>
    <property type="evidence" value="ECO:0007669"/>
    <property type="project" value="TreeGrafter"/>
</dbReference>
<dbReference type="OrthoDB" id="9805770at2"/>
<evidence type="ECO:0000313" key="10">
    <source>
        <dbReference type="EMBL" id="SHF30903.1"/>
    </source>
</evidence>
<dbReference type="InterPro" id="IPR000089">
    <property type="entry name" value="Biotin_lipoyl"/>
</dbReference>
<dbReference type="RefSeq" id="WP_073273975.1">
    <property type="nucleotide sequence ID" value="NZ_FQVA01000001.1"/>
</dbReference>
<evidence type="ECO:0000256" key="8">
    <source>
        <dbReference type="SAM" id="MobiDB-lite"/>
    </source>
</evidence>
<gene>
    <name evidence="10" type="ORF">SAMN04487965_1900</name>
</gene>
<evidence type="ECO:0000259" key="9">
    <source>
        <dbReference type="PROSITE" id="PS50968"/>
    </source>
</evidence>
<evidence type="ECO:0000256" key="6">
    <source>
        <dbReference type="ARBA" id="ARBA00023315"/>
    </source>
</evidence>
<dbReference type="Pfam" id="PF00364">
    <property type="entry name" value="Biotin_lipoyl"/>
    <property type="match status" value="1"/>
</dbReference>
<keyword evidence="5 7" id="KW-0450">Lipoyl</keyword>
<evidence type="ECO:0000313" key="11">
    <source>
        <dbReference type="Proteomes" id="UP000184170"/>
    </source>
</evidence>
<evidence type="ECO:0000256" key="5">
    <source>
        <dbReference type="ARBA" id="ARBA00022823"/>
    </source>
</evidence>
<comment type="subunit">
    <text evidence="3">Forms a 24-polypeptide structural core with octahedral symmetry.</text>
</comment>
<dbReference type="GO" id="GO:0031405">
    <property type="term" value="F:lipoic acid binding"/>
    <property type="evidence" value="ECO:0007669"/>
    <property type="project" value="TreeGrafter"/>
</dbReference>
<keyword evidence="6 7" id="KW-0012">Acyltransferase</keyword>
<dbReference type="Proteomes" id="UP000184170">
    <property type="component" value="Unassembled WGS sequence"/>
</dbReference>
<reference evidence="11" key="1">
    <citation type="submission" date="2016-11" db="EMBL/GenBank/DDBJ databases">
        <authorList>
            <person name="Varghese N."/>
            <person name="Submissions S."/>
        </authorList>
    </citation>
    <scope>NUCLEOTIDE SEQUENCE [LARGE SCALE GENOMIC DNA]</scope>
    <source>
        <strain evidence="11">CGMCC 1.7063</strain>
    </source>
</reference>
<evidence type="ECO:0000256" key="2">
    <source>
        <dbReference type="ARBA" id="ARBA00007317"/>
    </source>
</evidence>
<dbReference type="InterPro" id="IPR001078">
    <property type="entry name" value="2-oxoacid_DH_actylTfrase"/>
</dbReference>
<dbReference type="EMBL" id="FQVA01000001">
    <property type="protein sequence ID" value="SHF30903.1"/>
    <property type="molecule type" value="Genomic_DNA"/>
</dbReference>
<accession>A0A1M5AKZ7</accession>
<dbReference type="Gene3D" id="2.40.50.100">
    <property type="match status" value="1"/>
</dbReference>
<comment type="similarity">
    <text evidence="2 7">Belongs to the 2-oxoacid dehydrogenase family.</text>
</comment>
<evidence type="ECO:0000256" key="3">
    <source>
        <dbReference type="ARBA" id="ARBA00011484"/>
    </source>
</evidence>
<dbReference type="Gene3D" id="3.30.559.10">
    <property type="entry name" value="Chloramphenicol acetyltransferase-like domain"/>
    <property type="match status" value="1"/>
</dbReference>
<dbReference type="PANTHER" id="PTHR43178:SF12">
    <property type="entry name" value="DIHYDROLIPOAMIDE ACETYLTRANSFERASE COMPONENT OF PYRUVATE DEHYDROGENASE COMPLEX"/>
    <property type="match status" value="1"/>
</dbReference>
<keyword evidence="4 7" id="KW-0808">Transferase</keyword>
<dbReference type="EC" id="2.3.1.-" evidence="7"/>
<feature type="domain" description="Lipoyl-binding" evidence="9">
    <location>
        <begin position="1"/>
        <end position="76"/>
    </location>
</feature>
<dbReference type="InterPro" id="IPR050743">
    <property type="entry name" value="2-oxoacid_DH_E2_comp"/>
</dbReference>
<dbReference type="STRING" id="494016.SAMN04487965_1900"/>
<dbReference type="InterPro" id="IPR011053">
    <property type="entry name" value="Single_hybrid_motif"/>
</dbReference>
<dbReference type="InterPro" id="IPR036625">
    <property type="entry name" value="E3-bd_dom_sf"/>
</dbReference>
<dbReference type="CDD" id="cd06849">
    <property type="entry name" value="lipoyl_domain"/>
    <property type="match status" value="1"/>
</dbReference>
<feature type="region of interest" description="Disordered" evidence="8">
    <location>
        <begin position="75"/>
        <end position="98"/>
    </location>
</feature>
<proteinExistence type="inferred from homology"/>
<dbReference type="Pfam" id="PF02817">
    <property type="entry name" value="E3_binding"/>
    <property type="match status" value="1"/>
</dbReference>
<dbReference type="SUPFAM" id="SSF51230">
    <property type="entry name" value="Single hybrid motif"/>
    <property type="match status" value="1"/>
</dbReference>
<evidence type="ECO:0000256" key="4">
    <source>
        <dbReference type="ARBA" id="ARBA00022679"/>
    </source>
</evidence>
<organism evidence="10 11">
    <name type="scientific">Microbulbifer donghaiensis</name>
    <dbReference type="NCBI Taxonomy" id="494016"/>
    <lineage>
        <taxon>Bacteria</taxon>
        <taxon>Pseudomonadati</taxon>
        <taxon>Pseudomonadota</taxon>
        <taxon>Gammaproteobacteria</taxon>
        <taxon>Cellvibrionales</taxon>
        <taxon>Microbulbiferaceae</taxon>
        <taxon>Microbulbifer</taxon>
    </lineage>
</organism>
<comment type="cofactor">
    <cofactor evidence="1 7">
        <name>(R)-lipoate</name>
        <dbReference type="ChEBI" id="CHEBI:83088"/>
    </cofactor>
</comment>
<sequence length="383" mass="40414">MKIFKLPDLGEGLPDAVVREWHVQEGDHIAAHDNLVTVETAKALVDVPAPWGGTVEKLFAAADETVNVGEPLVGFKEAGAAAPPEPRGETDERQRTDTGTVVGKIEQSGAVLGAEVAPSTTPRRLATPAVRALARRLGVDLADLRPQGERFSAAEIRAAAQRAPTAAAAAKAPPKPAATGTAMSPARRAMALAMSRARDQVAPMTLCDQVDISAWWGKESATLRLIRALQQACAAEPHLNALYQDEQLSPATTVNVGLAVDSPRGLYVPVLKDVAARSDEEILQQIEDYKDQAREQGIAQRDLQGGTILLSNFGGMAGRYATPVVLPPTVAIVGAGRTFQGVVAVDDRPAVRPLLPLSISADHRAVTGGELARFLKAMIQALS</sequence>
<dbReference type="InterPro" id="IPR004167">
    <property type="entry name" value="PSBD"/>
</dbReference>
<name>A0A1M5AKZ7_9GAMM</name>
<keyword evidence="11" id="KW-1185">Reference proteome</keyword>
<dbReference type="PANTHER" id="PTHR43178">
    <property type="entry name" value="DIHYDROLIPOAMIDE ACETYLTRANSFERASE COMPONENT OF PYRUVATE DEHYDROGENASE COMPLEX"/>
    <property type="match status" value="1"/>
</dbReference>
<dbReference type="GO" id="GO:0016407">
    <property type="term" value="F:acetyltransferase activity"/>
    <property type="evidence" value="ECO:0007669"/>
    <property type="project" value="TreeGrafter"/>
</dbReference>
<dbReference type="PROSITE" id="PS50968">
    <property type="entry name" value="BIOTINYL_LIPOYL"/>
    <property type="match status" value="1"/>
</dbReference>
<evidence type="ECO:0000256" key="1">
    <source>
        <dbReference type="ARBA" id="ARBA00001938"/>
    </source>
</evidence>
<dbReference type="Pfam" id="PF00198">
    <property type="entry name" value="2-oxoacid_dh"/>
    <property type="match status" value="1"/>
</dbReference>
<dbReference type="Gene3D" id="4.10.320.10">
    <property type="entry name" value="E3-binding domain"/>
    <property type="match status" value="1"/>
</dbReference>
<keyword evidence="10" id="KW-0670">Pyruvate</keyword>
<protein>
    <recommendedName>
        <fullName evidence="7">Dihydrolipoamide acetyltransferase component of pyruvate dehydrogenase complex</fullName>
        <ecNumber evidence="7">2.3.1.-</ecNumber>
    </recommendedName>
</protein>
<feature type="compositionally biased region" description="Basic and acidic residues" evidence="8">
    <location>
        <begin position="86"/>
        <end position="96"/>
    </location>
</feature>
<dbReference type="AlphaFoldDB" id="A0A1M5AKZ7"/>
<evidence type="ECO:0000256" key="7">
    <source>
        <dbReference type="RuleBase" id="RU003423"/>
    </source>
</evidence>
<dbReference type="SUPFAM" id="SSF52777">
    <property type="entry name" value="CoA-dependent acyltransferases"/>
    <property type="match status" value="1"/>
</dbReference>
<dbReference type="InterPro" id="IPR023213">
    <property type="entry name" value="CAT-like_dom_sf"/>
</dbReference>